<evidence type="ECO:0000313" key="1">
    <source>
        <dbReference type="EMBL" id="MET4685028.1"/>
    </source>
</evidence>
<protein>
    <recommendedName>
        <fullName evidence="3">DUF3313 domain-containing protein</fullName>
    </recommendedName>
</protein>
<dbReference type="Proteomes" id="UP001549313">
    <property type="component" value="Unassembled WGS sequence"/>
</dbReference>
<evidence type="ECO:0000313" key="2">
    <source>
        <dbReference type="Proteomes" id="UP001549313"/>
    </source>
</evidence>
<dbReference type="InterPro" id="IPR021747">
    <property type="entry name" value="DUF3313"/>
</dbReference>
<dbReference type="Pfam" id="PF11769">
    <property type="entry name" value="DUF3313"/>
    <property type="match status" value="1"/>
</dbReference>
<proteinExistence type="predicted"/>
<dbReference type="RefSeq" id="WP_354089988.1">
    <property type="nucleotide sequence ID" value="NZ_JBEPTF010000004.1"/>
</dbReference>
<gene>
    <name evidence="1" type="ORF">ABIE19_002977</name>
</gene>
<evidence type="ECO:0008006" key="3">
    <source>
        <dbReference type="Google" id="ProtNLM"/>
    </source>
</evidence>
<comment type="caution">
    <text evidence="1">The sequence shown here is derived from an EMBL/GenBank/DDBJ whole genome shotgun (WGS) entry which is preliminary data.</text>
</comment>
<dbReference type="EMBL" id="JBEPTF010000004">
    <property type="protein sequence ID" value="MET4685028.1"/>
    <property type="molecule type" value="Genomic_DNA"/>
</dbReference>
<organism evidence="1 2">
    <name type="scientific">Brevundimonas faecalis</name>
    <dbReference type="NCBI Taxonomy" id="947378"/>
    <lineage>
        <taxon>Bacteria</taxon>
        <taxon>Pseudomonadati</taxon>
        <taxon>Pseudomonadota</taxon>
        <taxon>Alphaproteobacteria</taxon>
        <taxon>Caulobacterales</taxon>
        <taxon>Caulobacteraceae</taxon>
        <taxon>Brevundimonas</taxon>
    </lineage>
</organism>
<reference evidence="1 2" key="1">
    <citation type="submission" date="2024-06" db="EMBL/GenBank/DDBJ databases">
        <title>Sorghum-associated microbial communities from plants grown in Nebraska, USA.</title>
        <authorList>
            <person name="Schachtman D."/>
        </authorList>
    </citation>
    <scope>NUCLEOTIDE SEQUENCE [LARGE SCALE GENOMIC DNA]</scope>
    <source>
        <strain evidence="1 2">2814</strain>
    </source>
</reference>
<dbReference type="PROSITE" id="PS51257">
    <property type="entry name" value="PROKAR_LIPOPROTEIN"/>
    <property type="match status" value="1"/>
</dbReference>
<keyword evidence="2" id="KW-1185">Reference proteome</keyword>
<sequence>MTAQHRIALGGLALMALGGCQTTPGADAGFLSRYDEMTPRRNSLRAAVRERRDEVGAARIERVFIEPAVVVGDAGATVAEEDRAAVLSEVDRQVCYELSERFTILPAPHHEAARVRIGVARITPTGQVSSAVSAAAAYFIPGPLDVRVPGTTGGLAAEAELLDPATGDQIASIVWARDATVVGTDAPSLSRVGDALQLAEPFGDAVGDAFSPADRKPRPIAKPDPCAAFGPRFSPAEMAAGLVTGLYVPELSGATRRDPR</sequence>
<name>A0ABV2REL4_9CAUL</name>
<accession>A0ABV2REL4</accession>